<dbReference type="Gene3D" id="3.40.50.10810">
    <property type="entry name" value="Tandem AAA-ATPase domain"/>
    <property type="match status" value="1"/>
</dbReference>
<dbReference type="PANTHER" id="PTHR45629:SF7">
    <property type="entry name" value="DNA EXCISION REPAIR PROTEIN ERCC-6-RELATED"/>
    <property type="match status" value="1"/>
</dbReference>
<feature type="domain" description="SNF2 N-terminal" evidence="1">
    <location>
        <begin position="106"/>
        <end position="165"/>
    </location>
</feature>
<comment type="caution">
    <text evidence="2">The sequence shown here is derived from an EMBL/GenBank/DDBJ whole genome shotgun (WGS) entry which is preliminary data.</text>
</comment>
<dbReference type="InterPro" id="IPR027417">
    <property type="entry name" value="P-loop_NTPase"/>
</dbReference>
<dbReference type="PANTHER" id="PTHR45629">
    <property type="entry name" value="SNF2/RAD54 FAMILY MEMBER"/>
    <property type="match status" value="1"/>
</dbReference>
<dbReference type="GO" id="GO:0008094">
    <property type="term" value="F:ATP-dependent activity, acting on DNA"/>
    <property type="evidence" value="ECO:0007669"/>
    <property type="project" value="TreeGrafter"/>
</dbReference>
<name>A0A9D4PKX2_RHISA</name>
<evidence type="ECO:0000313" key="2">
    <source>
        <dbReference type="EMBL" id="KAH7943985.1"/>
    </source>
</evidence>
<dbReference type="GO" id="GO:0005634">
    <property type="term" value="C:nucleus"/>
    <property type="evidence" value="ECO:0007669"/>
    <property type="project" value="TreeGrafter"/>
</dbReference>
<sequence>MFPKCEDAKRYGCGRMKITAIVGEMAAHTGNTMMEALKRRAFAIAVDGSNDSGSQMYPIVATYYIEESRNVESRLLCLQDLHGEATGRKIGNLVLDALKSLLPEKLLPQFRTPHRLILSGSPIQNNLRELWSLLDFVFPGKLGTLPVFMQEFAVPITQGGYSNASDVQARNELQ</sequence>
<dbReference type="SUPFAM" id="SSF52540">
    <property type="entry name" value="P-loop containing nucleoside triphosphate hydrolases"/>
    <property type="match status" value="1"/>
</dbReference>
<protein>
    <recommendedName>
        <fullName evidence="1">SNF2 N-terminal domain-containing protein</fullName>
    </recommendedName>
</protein>
<evidence type="ECO:0000313" key="3">
    <source>
        <dbReference type="Proteomes" id="UP000821837"/>
    </source>
</evidence>
<dbReference type="InterPro" id="IPR000330">
    <property type="entry name" value="SNF2_N"/>
</dbReference>
<gene>
    <name evidence="2" type="ORF">HPB52_014059</name>
</gene>
<dbReference type="InterPro" id="IPR050496">
    <property type="entry name" value="SNF2_RAD54_helicase_repair"/>
</dbReference>
<organism evidence="2 3">
    <name type="scientific">Rhipicephalus sanguineus</name>
    <name type="common">Brown dog tick</name>
    <name type="synonym">Ixodes sanguineus</name>
    <dbReference type="NCBI Taxonomy" id="34632"/>
    <lineage>
        <taxon>Eukaryota</taxon>
        <taxon>Metazoa</taxon>
        <taxon>Ecdysozoa</taxon>
        <taxon>Arthropoda</taxon>
        <taxon>Chelicerata</taxon>
        <taxon>Arachnida</taxon>
        <taxon>Acari</taxon>
        <taxon>Parasitiformes</taxon>
        <taxon>Ixodida</taxon>
        <taxon>Ixodoidea</taxon>
        <taxon>Ixodidae</taxon>
        <taxon>Rhipicephalinae</taxon>
        <taxon>Rhipicephalus</taxon>
        <taxon>Rhipicephalus</taxon>
    </lineage>
</organism>
<keyword evidence="3" id="KW-1185">Reference proteome</keyword>
<evidence type="ECO:0000259" key="1">
    <source>
        <dbReference type="Pfam" id="PF00176"/>
    </source>
</evidence>
<dbReference type="GO" id="GO:0005524">
    <property type="term" value="F:ATP binding"/>
    <property type="evidence" value="ECO:0007669"/>
    <property type="project" value="InterPro"/>
</dbReference>
<dbReference type="EMBL" id="JABSTV010001253">
    <property type="protein sequence ID" value="KAH7943985.1"/>
    <property type="molecule type" value="Genomic_DNA"/>
</dbReference>
<dbReference type="VEuPathDB" id="VectorBase:RSAN_032518"/>
<proteinExistence type="predicted"/>
<dbReference type="InterPro" id="IPR038718">
    <property type="entry name" value="SNF2-like_sf"/>
</dbReference>
<dbReference type="GO" id="GO:0006283">
    <property type="term" value="P:transcription-coupled nucleotide-excision repair"/>
    <property type="evidence" value="ECO:0007669"/>
    <property type="project" value="TreeGrafter"/>
</dbReference>
<dbReference type="Pfam" id="PF00176">
    <property type="entry name" value="SNF2-rel_dom"/>
    <property type="match status" value="1"/>
</dbReference>
<dbReference type="AlphaFoldDB" id="A0A9D4PKX2"/>
<reference evidence="2" key="2">
    <citation type="submission" date="2021-09" db="EMBL/GenBank/DDBJ databases">
        <authorList>
            <person name="Jia N."/>
            <person name="Wang J."/>
            <person name="Shi W."/>
            <person name="Du L."/>
            <person name="Sun Y."/>
            <person name="Zhan W."/>
            <person name="Jiang J."/>
            <person name="Wang Q."/>
            <person name="Zhang B."/>
            <person name="Ji P."/>
            <person name="Sakyi L.B."/>
            <person name="Cui X."/>
            <person name="Yuan T."/>
            <person name="Jiang B."/>
            <person name="Yang W."/>
            <person name="Lam T.T.-Y."/>
            <person name="Chang Q."/>
            <person name="Ding S."/>
            <person name="Wang X."/>
            <person name="Zhu J."/>
            <person name="Ruan X."/>
            <person name="Zhao L."/>
            <person name="Wei J."/>
            <person name="Que T."/>
            <person name="Du C."/>
            <person name="Cheng J."/>
            <person name="Dai P."/>
            <person name="Han X."/>
            <person name="Huang E."/>
            <person name="Gao Y."/>
            <person name="Liu J."/>
            <person name="Shao H."/>
            <person name="Ye R."/>
            <person name="Li L."/>
            <person name="Wei W."/>
            <person name="Wang X."/>
            <person name="Wang C."/>
            <person name="Huo Q."/>
            <person name="Li W."/>
            <person name="Guo W."/>
            <person name="Chen H."/>
            <person name="Chen S."/>
            <person name="Zhou L."/>
            <person name="Zhou L."/>
            <person name="Ni X."/>
            <person name="Tian J."/>
            <person name="Zhou Y."/>
            <person name="Sheng Y."/>
            <person name="Liu T."/>
            <person name="Pan Y."/>
            <person name="Xia L."/>
            <person name="Li J."/>
            <person name="Zhao F."/>
            <person name="Cao W."/>
        </authorList>
    </citation>
    <scope>NUCLEOTIDE SEQUENCE</scope>
    <source>
        <strain evidence="2">Rsan-2018</strain>
        <tissue evidence="2">Larvae</tissue>
    </source>
</reference>
<reference evidence="2" key="1">
    <citation type="journal article" date="2020" name="Cell">
        <title>Large-Scale Comparative Analyses of Tick Genomes Elucidate Their Genetic Diversity and Vector Capacities.</title>
        <authorList>
            <consortium name="Tick Genome and Microbiome Consortium (TIGMIC)"/>
            <person name="Jia N."/>
            <person name="Wang J."/>
            <person name="Shi W."/>
            <person name="Du L."/>
            <person name="Sun Y."/>
            <person name="Zhan W."/>
            <person name="Jiang J.F."/>
            <person name="Wang Q."/>
            <person name="Zhang B."/>
            <person name="Ji P."/>
            <person name="Bell-Sakyi L."/>
            <person name="Cui X.M."/>
            <person name="Yuan T.T."/>
            <person name="Jiang B.G."/>
            <person name="Yang W.F."/>
            <person name="Lam T.T."/>
            <person name="Chang Q.C."/>
            <person name="Ding S.J."/>
            <person name="Wang X.J."/>
            <person name="Zhu J.G."/>
            <person name="Ruan X.D."/>
            <person name="Zhao L."/>
            <person name="Wei J.T."/>
            <person name="Ye R.Z."/>
            <person name="Que T.C."/>
            <person name="Du C.H."/>
            <person name="Zhou Y.H."/>
            <person name="Cheng J.X."/>
            <person name="Dai P.F."/>
            <person name="Guo W.B."/>
            <person name="Han X.H."/>
            <person name="Huang E.J."/>
            <person name="Li L.F."/>
            <person name="Wei W."/>
            <person name="Gao Y.C."/>
            <person name="Liu J.Z."/>
            <person name="Shao H.Z."/>
            <person name="Wang X."/>
            <person name="Wang C.C."/>
            <person name="Yang T.C."/>
            <person name="Huo Q.B."/>
            <person name="Li W."/>
            <person name="Chen H.Y."/>
            <person name="Chen S.E."/>
            <person name="Zhou L.G."/>
            <person name="Ni X.B."/>
            <person name="Tian J.H."/>
            <person name="Sheng Y."/>
            <person name="Liu T."/>
            <person name="Pan Y.S."/>
            <person name="Xia L.Y."/>
            <person name="Li J."/>
            <person name="Zhao F."/>
            <person name="Cao W.C."/>
        </authorList>
    </citation>
    <scope>NUCLEOTIDE SEQUENCE</scope>
    <source>
        <strain evidence="2">Rsan-2018</strain>
    </source>
</reference>
<dbReference type="Proteomes" id="UP000821837">
    <property type="component" value="Unassembled WGS sequence"/>
</dbReference>
<accession>A0A9D4PKX2</accession>